<accession>D8TDV8</accession>
<dbReference type="Proteomes" id="UP000001514">
    <property type="component" value="Unassembled WGS sequence"/>
</dbReference>
<name>D8TDV8_SELML</name>
<organism evidence="2">
    <name type="scientific">Selaginella moellendorffii</name>
    <name type="common">Spikemoss</name>
    <dbReference type="NCBI Taxonomy" id="88036"/>
    <lineage>
        <taxon>Eukaryota</taxon>
        <taxon>Viridiplantae</taxon>
        <taxon>Streptophyta</taxon>
        <taxon>Embryophyta</taxon>
        <taxon>Tracheophyta</taxon>
        <taxon>Lycopodiopsida</taxon>
        <taxon>Selaginellales</taxon>
        <taxon>Selaginellaceae</taxon>
        <taxon>Selaginella</taxon>
    </lineage>
</organism>
<evidence type="ECO:0000313" key="1">
    <source>
        <dbReference type="EMBL" id="EFJ05143.1"/>
    </source>
</evidence>
<sequence>MRFILSRPKTNKWRTQLKTLLPHLILQQLLIPHILLPLLVQPRLLKMYEGSSIVRTSKRMLEKPTSTLYVNIQMHSFHPSPLLQRMTSKSYLHRLHINRLLTLKHPDRNKRSRWLNLKGFSMELPCSLPLLLPSQYYMS</sequence>
<dbReference type="HOGENOM" id="CLU_1848549_0_0_1"/>
<dbReference type="AlphaFoldDB" id="D8TDV8"/>
<dbReference type="InParanoid" id="D8TDV8"/>
<gene>
    <name evidence="1" type="ORF">SELMODRAFT_431809</name>
</gene>
<proteinExistence type="predicted"/>
<evidence type="ECO:0000313" key="2">
    <source>
        <dbReference type="Proteomes" id="UP000001514"/>
    </source>
</evidence>
<dbReference type="Gramene" id="EFJ05143">
    <property type="protein sequence ID" value="EFJ05143"/>
    <property type="gene ID" value="SELMODRAFT_431809"/>
</dbReference>
<reference evidence="1 2" key="1">
    <citation type="journal article" date="2011" name="Science">
        <title>The Selaginella genome identifies genetic changes associated with the evolution of vascular plants.</title>
        <authorList>
            <person name="Banks J.A."/>
            <person name="Nishiyama T."/>
            <person name="Hasebe M."/>
            <person name="Bowman J.L."/>
            <person name="Gribskov M."/>
            <person name="dePamphilis C."/>
            <person name="Albert V.A."/>
            <person name="Aono N."/>
            <person name="Aoyama T."/>
            <person name="Ambrose B.A."/>
            <person name="Ashton N.W."/>
            <person name="Axtell M.J."/>
            <person name="Barker E."/>
            <person name="Barker M.S."/>
            <person name="Bennetzen J.L."/>
            <person name="Bonawitz N.D."/>
            <person name="Chapple C."/>
            <person name="Cheng C."/>
            <person name="Correa L.G."/>
            <person name="Dacre M."/>
            <person name="DeBarry J."/>
            <person name="Dreyer I."/>
            <person name="Elias M."/>
            <person name="Engstrom E.M."/>
            <person name="Estelle M."/>
            <person name="Feng L."/>
            <person name="Finet C."/>
            <person name="Floyd S.K."/>
            <person name="Frommer W.B."/>
            <person name="Fujita T."/>
            <person name="Gramzow L."/>
            <person name="Gutensohn M."/>
            <person name="Harholt J."/>
            <person name="Hattori M."/>
            <person name="Heyl A."/>
            <person name="Hirai T."/>
            <person name="Hiwatashi Y."/>
            <person name="Ishikawa M."/>
            <person name="Iwata M."/>
            <person name="Karol K.G."/>
            <person name="Koehler B."/>
            <person name="Kolukisaoglu U."/>
            <person name="Kubo M."/>
            <person name="Kurata T."/>
            <person name="Lalonde S."/>
            <person name="Li K."/>
            <person name="Li Y."/>
            <person name="Litt A."/>
            <person name="Lyons E."/>
            <person name="Manning G."/>
            <person name="Maruyama T."/>
            <person name="Michael T.P."/>
            <person name="Mikami K."/>
            <person name="Miyazaki S."/>
            <person name="Morinaga S."/>
            <person name="Murata T."/>
            <person name="Mueller-Roeber B."/>
            <person name="Nelson D.R."/>
            <person name="Obara M."/>
            <person name="Oguri Y."/>
            <person name="Olmstead R.G."/>
            <person name="Onodera N."/>
            <person name="Petersen B.L."/>
            <person name="Pils B."/>
            <person name="Prigge M."/>
            <person name="Rensing S.A."/>
            <person name="Riano-Pachon D.M."/>
            <person name="Roberts A.W."/>
            <person name="Sato Y."/>
            <person name="Scheller H.V."/>
            <person name="Schulz B."/>
            <person name="Schulz C."/>
            <person name="Shakirov E.V."/>
            <person name="Shibagaki N."/>
            <person name="Shinohara N."/>
            <person name="Shippen D.E."/>
            <person name="Soerensen I."/>
            <person name="Sotooka R."/>
            <person name="Sugimoto N."/>
            <person name="Sugita M."/>
            <person name="Sumikawa N."/>
            <person name="Tanurdzic M."/>
            <person name="Theissen G."/>
            <person name="Ulvskov P."/>
            <person name="Wakazuki S."/>
            <person name="Weng J.K."/>
            <person name="Willats W.W."/>
            <person name="Wipf D."/>
            <person name="Wolf P.G."/>
            <person name="Yang L."/>
            <person name="Zimmer A.D."/>
            <person name="Zhu Q."/>
            <person name="Mitros T."/>
            <person name="Hellsten U."/>
            <person name="Loque D."/>
            <person name="Otillar R."/>
            <person name="Salamov A."/>
            <person name="Schmutz J."/>
            <person name="Shapiro H."/>
            <person name="Lindquist E."/>
            <person name="Lucas S."/>
            <person name="Rokhsar D."/>
            <person name="Grigoriev I.V."/>
        </authorList>
    </citation>
    <scope>NUCLEOTIDE SEQUENCE [LARGE SCALE GENOMIC DNA]</scope>
</reference>
<dbReference type="KEGG" id="smo:SELMODRAFT_431809"/>
<dbReference type="EMBL" id="GL377735">
    <property type="protein sequence ID" value="EFJ05143.1"/>
    <property type="molecule type" value="Genomic_DNA"/>
</dbReference>
<keyword evidence="2" id="KW-1185">Reference proteome</keyword>
<protein>
    <submittedName>
        <fullName evidence="1">Uncharacterized protein</fullName>
    </submittedName>
</protein>